<protein>
    <submittedName>
        <fullName evidence="2">Uncharacterized protein</fullName>
    </submittedName>
</protein>
<reference evidence="2 3" key="1">
    <citation type="submission" date="2017-04" db="EMBL/GenBank/DDBJ databases">
        <authorList>
            <person name="Afonso C.L."/>
            <person name="Miller P.J."/>
            <person name="Scott M.A."/>
            <person name="Spackman E."/>
            <person name="Goraichik I."/>
            <person name="Dimitrov K.M."/>
            <person name="Suarez D.L."/>
            <person name="Swayne D.E."/>
        </authorList>
    </citation>
    <scope>NUCLEOTIDE SEQUENCE [LARGE SCALE GENOMIC DNA]</scope>
    <source>
        <strain evidence="2 3">VK13</strain>
    </source>
</reference>
<gene>
    <name evidence="2" type="ORF">SAMN06296008_12031</name>
</gene>
<dbReference type="EMBL" id="FWXJ01000020">
    <property type="protein sequence ID" value="SMC81424.1"/>
    <property type="molecule type" value="Genomic_DNA"/>
</dbReference>
<dbReference type="STRING" id="1938817.SAMN06296008_12031"/>
<evidence type="ECO:0000313" key="3">
    <source>
        <dbReference type="Proteomes" id="UP000192708"/>
    </source>
</evidence>
<organism evidence="2 3">
    <name type="scientific">Polynucleobacter kasalickyi</name>
    <dbReference type="NCBI Taxonomy" id="1938817"/>
    <lineage>
        <taxon>Bacteria</taxon>
        <taxon>Pseudomonadati</taxon>
        <taxon>Pseudomonadota</taxon>
        <taxon>Betaproteobacteria</taxon>
        <taxon>Burkholderiales</taxon>
        <taxon>Burkholderiaceae</taxon>
        <taxon>Polynucleobacter</taxon>
    </lineage>
</organism>
<evidence type="ECO:0000256" key="1">
    <source>
        <dbReference type="ARBA" id="ARBA00004442"/>
    </source>
</evidence>
<keyword evidence="3" id="KW-1185">Reference proteome</keyword>
<dbReference type="InterPro" id="IPR011250">
    <property type="entry name" value="OMP/PagP_B-barrel"/>
</dbReference>
<dbReference type="AlphaFoldDB" id="A0A1W2C8V5"/>
<comment type="subcellular location">
    <subcellularLocation>
        <location evidence="1">Cell outer membrane</location>
    </subcellularLocation>
</comment>
<dbReference type="SUPFAM" id="SSF56925">
    <property type="entry name" value="OMPA-like"/>
    <property type="match status" value="1"/>
</dbReference>
<name>A0A1W2C8V5_9BURK</name>
<dbReference type="Proteomes" id="UP000192708">
    <property type="component" value="Unassembled WGS sequence"/>
</dbReference>
<sequence length="336" mass="37809">MSFSQKLFVYYHFGNNLAGRLLVFFDDSNNAFNTMTRESLKIEYLIGDSYSMTKFLASLGFFYVFAFSHLANAYEPFFTEDAGTLEPGKYQLDLYFYNIFEKSVPNPQGNAQALDPEDQIYFGGDRSIAFPMTISRGITEKIEASFGLVYYQQPNGAYLPFANWQLGAKYRFYGDGNKGWSFAVRPYLNIPETKEQQIAGIGMAKLGGGSNMIGAYYGRQFDVYLNADLTYAPYNKEIPLGADLNPDNRTTLYTFGVAPVWKVNLQLKIGFDIALVSALPNSESPFNTSLQFGFLYSIRPDIDLVASYLRTSHLLTNNFVEGPHSSIGKMGISIRF</sequence>
<dbReference type="GO" id="GO:0009279">
    <property type="term" value="C:cell outer membrane"/>
    <property type="evidence" value="ECO:0007669"/>
    <property type="project" value="UniProtKB-SubCell"/>
</dbReference>
<proteinExistence type="predicted"/>
<evidence type="ECO:0000313" key="2">
    <source>
        <dbReference type="EMBL" id="SMC81424.1"/>
    </source>
</evidence>
<accession>A0A1W2C8V5</accession>